<evidence type="ECO:0000313" key="1">
    <source>
        <dbReference type="EMBL" id="MCX5570615.1"/>
    </source>
</evidence>
<comment type="caution">
    <text evidence="1">The sequence shown here is derived from an EMBL/GenBank/DDBJ whole genome shotgun (WGS) entry which is preliminary data.</text>
</comment>
<sequence>MTPDAAIAMLDRTVARHGQTVILRRATDDLTARGFVRDYKPEEIVGGIAQGDTNIALSPTQIAGSQFDAAPIRRNDKVVIRGRVRNVEAADFVLIDDRLVRINLQVRG</sequence>
<proteinExistence type="predicted"/>
<gene>
    <name evidence="1" type="ORF">OSH07_15505</name>
</gene>
<keyword evidence="2" id="KW-1185">Reference proteome</keyword>
<protein>
    <submittedName>
        <fullName evidence="1">Uncharacterized protein</fullName>
    </submittedName>
</protein>
<organism evidence="1 2">
    <name type="scientific">Kaistia nematophila</name>
    <dbReference type="NCBI Taxonomy" id="2994654"/>
    <lineage>
        <taxon>Bacteria</taxon>
        <taxon>Pseudomonadati</taxon>
        <taxon>Pseudomonadota</taxon>
        <taxon>Alphaproteobacteria</taxon>
        <taxon>Hyphomicrobiales</taxon>
        <taxon>Kaistiaceae</taxon>
        <taxon>Kaistia</taxon>
    </lineage>
</organism>
<dbReference type="RefSeq" id="WP_266339574.1">
    <property type="nucleotide sequence ID" value="NZ_JAPKNK010000006.1"/>
</dbReference>
<name>A0A9X3E2T9_9HYPH</name>
<dbReference type="EMBL" id="JAPKNK010000006">
    <property type="protein sequence ID" value="MCX5570615.1"/>
    <property type="molecule type" value="Genomic_DNA"/>
</dbReference>
<reference evidence="1" key="1">
    <citation type="submission" date="2022-11" db="EMBL/GenBank/DDBJ databases">
        <title>Biodiversity and phylogenetic relationships of bacteria.</title>
        <authorList>
            <person name="Machado R.A.R."/>
            <person name="Bhat A."/>
            <person name="Loulou A."/>
            <person name="Kallel S."/>
        </authorList>
    </citation>
    <scope>NUCLEOTIDE SEQUENCE</scope>
    <source>
        <strain evidence="1">K-TC2</strain>
    </source>
</reference>
<evidence type="ECO:0000313" key="2">
    <source>
        <dbReference type="Proteomes" id="UP001144805"/>
    </source>
</evidence>
<dbReference type="AlphaFoldDB" id="A0A9X3E2T9"/>
<accession>A0A9X3E2T9</accession>
<dbReference type="Proteomes" id="UP001144805">
    <property type="component" value="Unassembled WGS sequence"/>
</dbReference>